<protein>
    <submittedName>
        <fullName evidence="3">Uncharacterized protein</fullName>
    </submittedName>
</protein>
<keyword evidence="2" id="KW-1133">Transmembrane helix</keyword>
<feature type="transmembrane region" description="Helical" evidence="2">
    <location>
        <begin position="35"/>
        <end position="53"/>
    </location>
</feature>
<feature type="compositionally biased region" description="Acidic residues" evidence="1">
    <location>
        <begin position="96"/>
        <end position="105"/>
    </location>
</feature>
<name>A0ABV7ZYU2_9GAMM</name>
<keyword evidence="4" id="KW-1185">Reference proteome</keyword>
<keyword evidence="2" id="KW-0812">Transmembrane</keyword>
<proteinExistence type="predicted"/>
<dbReference type="Proteomes" id="UP001595617">
    <property type="component" value="Unassembled WGS sequence"/>
</dbReference>
<reference evidence="4" key="1">
    <citation type="journal article" date="2019" name="Int. J. Syst. Evol. Microbiol.">
        <title>The Global Catalogue of Microorganisms (GCM) 10K type strain sequencing project: providing services to taxonomists for standard genome sequencing and annotation.</title>
        <authorList>
            <consortium name="The Broad Institute Genomics Platform"/>
            <consortium name="The Broad Institute Genome Sequencing Center for Infectious Disease"/>
            <person name="Wu L."/>
            <person name="Ma J."/>
        </authorList>
    </citation>
    <scope>NUCLEOTIDE SEQUENCE [LARGE SCALE GENOMIC DNA]</scope>
    <source>
        <strain evidence="4">IBRC 10765</strain>
    </source>
</reference>
<feature type="region of interest" description="Disordered" evidence="1">
    <location>
        <begin position="96"/>
        <end position="122"/>
    </location>
</feature>
<evidence type="ECO:0000256" key="1">
    <source>
        <dbReference type="SAM" id="MobiDB-lite"/>
    </source>
</evidence>
<gene>
    <name evidence="3" type="ORF">ACFOOG_10755</name>
</gene>
<evidence type="ECO:0000313" key="4">
    <source>
        <dbReference type="Proteomes" id="UP001595617"/>
    </source>
</evidence>
<dbReference type="EMBL" id="JBHRYR010000003">
    <property type="protein sequence ID" value="MFC3853311.1"/>
    <property type="molecule type" value="Genomic_DNA"/>
</dbReference>
<comment type="caution">
    <text evidence="3">The sequence shown here is derived from an EMBL/GenBank/DDBJ whole genome shotgun (WGS) entry which is preliminary data.</text>
</comment>
<organism evidence="3 4">
    <name type="scientific">Saccharospirillum mangrovi</name>
    <dbReference type="NCBI Taxonomy" id="2161747"/>
    <lineage>
        <taxon>Bacteria</taxon>
        <taxon>Pseudomonadati</taxon>
        <taxon>Pseudomonadota</taxon>
        <taxon>Gammaproteobacteria</taxon>
        <taxon>Oceanospirillales</taxon>
        <taxon>Saccharospirillaceae</taxon>
        <taxon>Saccharospirillum</taxon>
    </lineage>
</organism>
<accession>A0ABV7ZYU2</accession>
<keyword evidence="2" id="KW-0472">Membrane</keyword>
<evidence type="ECO:0000256" key="2">
    <source>
        <dbReference type="SAM" id="Phobius"/>
    </source>
</evidence>
<dbReference type="RefSeq" id="WP_380696344.1">
    <property type="nucleotide sequence ID" value="NZ_JBHRYR010000003.1"/>
</dbReference>
<sequence length="122" mass="14027">MAALFETFWFTLIQHFAASLAVPVMVGYHCRPRHYWWRFVIMIISYALLWVLWSSLLSIEVDKHTALLVAFVAVYAFIRSVARLQQSLPAVFYDDEDEDPAEESDKEPSSPEQAPLSVAKPH</sequence>
<feature type="transmembrane region" description="Helical" evidence="2">
    <location>
        <begin position="6"/>
        <end position="28"/>
    </location>
</feature>
<evidence type="ECO:0000313" key="3">
    <source>
        <dbReference type="EMBL" id="MFC3853311.1"/>
    </source>
</evidence>
<feature type="transmembrane region" description="Helical" evidence="2">
    <location>
        <begin position="65"/>
        <end position="82"/>
    </location>
</feature>